<keyword evidence="3" id="KW-0973">c-di-GMP</keyword>
<protein>
    <recommendedName>
        <fullName evidence="2">cyclic-guanylate-specific phosphodiesterase</fullName>
        <ecNumber evidence="2">3.1.4.52</ecNumber>
    </recommendedName>
</protein>
<dbReference type="PROSITE" id="PS50113">
    <property type="entry name" value="PAC"/>
    <property type="match status" value="1"/>
</dbReference>
<dbReference type="Gene3D" id="3.30.70.270">
    <property type="match status" value="1"/>
</dbReference>
<comment type="caution">
    <text evidence="11">The sequence shown here is derived from an EMBL/GenBank/DDBJ whole genome shotgun (WGS) entry which is preliminary data.</text>
</comment>
<dbReference type="RefSeq" id="WP_113862559.1">
    <property type="nucleotide sequence ID" value="NZ_QNRO01000008.1"/>
</dbReference>
<comment type="cofactor">
    <cofactor evidence="1">
        <name>Mg(2+)</name>
        <dbReference type="ChEBI" id="CHEBI:18420"/>
    </cofactor>
</comment>
<dbReference type="SUPFAM" id="SSF55785">
    <property type="entry name" value="PYP-like sensor domain (PAS domain)"/>
    <property type="match status" value="2"/>
</dbReference>
<keyword evidence="4" id="KW-0418">Kinase</keyword>
<dbReference type="InterPro" id="IPR000700">
    <property type="entry name" value="PAS-assoc_C"/>
</dbReference>
<dbReference type="SMART" id="SM00091">
    <property type="entry name" value="PAS"/>
    <property type="match status" value="2"/>
</dbReference>
<dbReference type="SMART" id="SM00052">
    <property type="entry name" value="EAL"/>
    <property type="match status" value="1"/>
</dbReference>
<dbReference type="PANTHER" id="PTHR44757">
    <property type="entry name" value="DIGUANYLATE CYCLASE DGCP"/>
    <property type="match status" value="1"/>
</dbReference>
<evidence type="ECO:0000313" key="12">
    <source>
        <dbReference type="Proteomes" id="UP000252995"/>
    </source>
</evidence>
<dbReference type="EMBL" id="QNRO01000008">
    <property type="protein sequence ID" value="RBP30024.1"/>
    <property type="molecule type" value="Genomic_DNA"/>
</dbReference>
<dbReference type="PANTHER" id="PTHR44757:SF2">
    <property type="entry name" value="BIOFILM ARCHITECTURE MAINTENANCE PROTEIN MBAA"/>
    <property type="match status" value="1"/>
</dbReference>
<dbReference type="FunFam" id="3.30.70.270:FF:000001">
    <property type="entry name" value="Diguanylate cyclase domain protein"/>
    <property type="match status" value="1"/>
</dbReference>
<evidence type="ECO:0000256" key="4">
    <source>
        <dbReference type="ARBA" id="ARBA00022777"/>
    </source>
</evidence>
<dbReference type="InterPro" id="IPR000160">
    <property type="entry name" value="GGDEF_dom"/>
</dbReference>
<dbReference type="AlphaFoldDB" id="A0A366GQP1"/>
<feature type="domain" description="PAS" evidence="7">
    <location>
        <begin position="602"/>
        <end position="675"/>
    </location>
</feature>
<dbReference type="FunFam" id="3.20.20.450:FF:000001">
    <property type="entry name" value="Cyclic di-GMP phosphodiesterase yahA"/>
    <property type="match status" value="1"/>
</dbReference>
<dbReference type="InterPro" id="IPR013656">
    <property type="entry name" value="PAS_4"/>
</dbReference>
<dbReference type="GO" id="GO:0071111">
    <property type="term" value="F:cyclic-guanylate-specific phosphodiesterase activity"/>
    <property type="evidence" value="ECO:0007669"/>
    <property type="project" value="UniProtKB-EC"/>
</dbReference>
<evidence type="ECO:0000259" key="9">
    <source>
        <dbReference type="PROSITE" id="PS50883"/>
    </source>
</evidence>
<dbReference type="InterPro" id="IPR029787">
    <property type="entry name" value="Nucleotide_cyclase"/>
</dbReference>
<dbReference type="Proteomes" id="UP000252995">
    <property type="component" value="Unassembled WGS sequence"/>
</dbReference>
<name>A0A366GQP1_9GAMM</name>
<evidence type="ECO:0000256" key="6">
    <source>
        <dbReference type="SAM" id="Phobius"/>
    </source>
</evidence>
<proteinExistence type="predicted"/>
<dbReference type="Gene3D" id="3.20.20.450">
    <property type="entry name" value="EAL domain"/>
    <property type="match status" value="1"/>
</dbReference>
<dbReference type="NCBIfam" id="TIGR00229">
    <property type="entry name" value="sensory_box"/>
    <property type="match status" value="2"/>
</dbReference>
<evidence type="ECO:0000313" key="11">
    <source>
        <dbReference type="EMBL" id="RBP30024.1"/>
    </source>
</evidence>
<dbReference type="NCBIfam" id="TIGR00254">
    <property type="entry name" value="GGDEF"/>
    <property type="match status" value="1"/>
</dbReference>
<dbReference type="GO" id="GO:0071732">
    <property type="term" value="P:cellular response to nitric oxide"/>
    <property type="evidence" value="ECO:0007669"/>
    <property type="project" value="UniProtKB-ARBA"/>
</dbReference>
<dbReference type="SUPFAM" id="SSF141868">
    <property type="entry name" value="EAL domain-like"/>
    <property type="match status" value="1"/>
</dbReference>
<dbReference type="Pfam" id="PF13426">
    <property type="entry name" value="PAS_9"/>
    <property type="match status" value="1"/>
</dbReference>
<feature type="domain" description="PAC" evidence="8">
    <location>
        <begin position="678"/>
        <end position="730"/>
    </location>
</feature>
<feature type="domain" description="EAL" evidence="9">
    <location>
        <begin position="904"/>
        <end position="1157"/>
    </location>
</feature>
<dbReference type="InterPro" id="IPR043128">
    <property type="entry name" value="Rev_trsase/Diguanyl_cyclase"/>
</dbReference>
<dbReference type="PROSITE" id="PS50883">
    <property type="entry name" value="EAL"/>
    <property type="match status" value="1"/>
</dbReference>
<dbReference type="Pfam" id="PF00563">
    <property type="entry name" value="EAL"/>
    <property type="match status" value="1"/>
</dbReference>
<evidence type="ECO:0000259" key="7">
    <source>
        <dbReference type="PROSITE" id="PS50112"/>
    </source>
</evidence>
<dbReference type="PROSITE" id="PS50112">
    <property type="entry name" value="PAS"/>
    <property type="match status" value="2"/>
</dbReference>
<feature type="transmembrane region" description="Helical" evidence="6">
    <location>
        <begin position="72"/>
        <end position="90"/>
    </location>
</feature>
<feature type="transmembrane region" description="Helical" evidence="6">
    <location>
        <begin position="110"/>
        <end position="127"/>
    </location>
</feature>
<dbReference type="SMART" id="SM00086">
    <property type="entry name" value="PAC"/>
    <property type="match status" value="1"/>
</dbReference>
<dbReference type="EC" id="3.1.4.52" evidence="2"/>
<dbReference type="CDD" id="cd01948">
    <property type="entry name" value="EAL"/>
    <property type="match status" value="1"/>
</dbReference>
<dbReference type="CDD" id="cd01949">
    <property type="entry name" value="GGDEF"/>
    <property type="match status" value="1"/>
</dbReference>
<evidence type="ECO:0000256" key="2">
    <source>
        <dbReference type="ARBA" id="ARBA00012282"/>
    </source>
</evidence>
<dbReference type="SUPFAM" id="SSF55073">
    <property type="entry name" value="Nucleotide cyclase"/>
    <property type="match status" value="1"/>
</dbReference>
<keyword evidence="6" id="KW-0472">Membrane</keyword>
<dbReference type="SMART" id="SM00267">
    <property type="entry name" value="GGDEF"/>
    <property type="match status" value="1"/>
</dbReference>
<feature type="domain" description="GGDEF" evidence="10">
    <location>
        <begin position="762"/>
        <end position="895"/>
    </location>
</feature>
<feature type="transmembrane region" description="Helical" evidence="6">
    <location>
        <begin position="134"/>
        <end position="156"/>
    </location>
</feature>
<dbReference type="Pfam" id="PF00990">
    <property type="entry name" value="GGDEF"/>
    <property type="match status" value="1"/>
</dbReference>
<dbReference type="CDD" id="cd00130">
    <property type="entry name" value="PAS"/>
    <property type="match status" value="1"/>
</dbReference>
<dbReference type="InterPro" id="IPR001610">
    <property type="entry name" value="PAC"/>
</dbReference>
<keyword evidence="6" id="KW-0812">Transmembrane</keyword>
<dbReference type="InterPro" id="IPR001633">
    <property type="entry name" value="EAL_dom"/>
</dbReference>
<feature type="transmembrane region" description="Helical" evidence="6">
    <location>
        <begin position="49"/>
        <end position="65"/>
    </location>
</feature>
<dbReference type="GO" id="GO:0016301">
    <property type="term" value="F:kinase activity"/>
    <property type="evidence" value="ECO:0007669"/>
    <property type="project" value="UniProtKB-KW"/>
</dbReference>
<reference evidence="11 12" key="1">
    <citation type="submission" date="2018-06" db="EMBL/GenBank/DDBJ databases">
        <title>Freshwater and sediment microbial communities from various areas in North America, analyzing microbe dynamics in response to fracking.</title>
        <authorList>
            <person name="Lamendella R."/>
        </authorList>
    </citation>
    <scope>NUCLEOTIDE SEQUENCE [LARGE SCALE GENOMIC DNA]</scope>
    <source>
        <strain evidence="11 12">114J</strain>
    </source>
</reference>
<dbReference type="Gene3D" id="3.30.450.20">
    <property type="entry name" value="PAS domain"/>
    <property type="match status" value="2"/>
</dbReference>
<feature type="transmembrane region" description="Helical" evidence="6">
    <location>
        <begin position="201"/>
        <end position="225"/>
    </location>
</feature>
<comment type="catalytic activity">
    <reaction evidence="5">
        <text>3',3'-c-di-GMP + H2O = 5'-phosphoguanylyl(3'-&gt;5')guanosine + H(+)</text>
        <dbReference type="Rhea" id="RHEA:24902"/>
        <dbReference type="ChEBI" id="CHEBI:15377"/>
        <dbReference type="ChEBI" id="CHEBI:15378"/>
        <dbReference type="ChEBI" id="CHEBI:58754"/>
        <dbReference type="ChEBI" id="CHEBI:58805"/>
        <dbReference type="EC" id="3.1.4.52"/>
    </reaction>
    <physiologicalReaction direction="left-to-right" evidence="5">
        <dbReference type="Rhea" id="RHEA:24903"/>
    </physiologicalReaction>
</comment>
<evidence type="ECO:0000256" key="1">
    <source>
        <dbReference type="ARBA" id="ARBA00001946"/>
    </source>
</evidence>
<evidence type="ECO:0000259" key="8">
    <source>
        <dbReference type="PROSITE" id="PS50113"/>
    </source>
</evidence>
<dbReference type="InterPro" id="IPR035965">
    <property type="entry name" value="PAS-like_dom_sf"/>
</dbReference>
<feature type="transmembrane region" description="Helical" evidence="6">
    <location>
        <begin position="168"/>
        <end position="189"/>
    </location>
</feature>
<feature type="domain" description="PAS" evidence="7">
    <location>
        <begin position="476"/>
        <end position="551"/>
    </location>
</feature>
<dbReference type="InterPro" id="IPR052155">
    <property type="entry name" value="Biofilm_reg_signaling"/>
</dbReference>
<dbReference type="InterPro" id="IPR035919">
    <property type="entry name" value="EAL_sf"/>
</dbReference>
<accession>A0A366GQP1</accession>
<dbReference type="Pfam" id="PF08448">
    <property type="entry name" value="PAS_4"/>
    <property type="match status" value="1"/>
</dbReference>
<evidence type="ECO:0000256" key="3">
    <source>
        <dbReference type="ARBA" id="ARBA00022636"/>
    </source>
</evidence>
<evidence type="ECO:0000256" key="5">
    <source>
        <dbReference type="ARBA" id="ARBA00051114"/>
    </source>
</evidence>
<keyword evidence="6" id="KW-1133">Transmembrane helix</keyword>
<dbReference type="OrthoDB" id="6597954at2"/>
<evidence type="ECO:0000259" key="10">
    <source>
        <dbReference type="PROSITE" id="PS50887"/>
    </source>
</evidence>
<organism evidence="11 12">
    <name type="scientific">Marinobacter pelagius</name>
    <dbReference type="NCBI Taxonomy" id="379482"/>
    <lineage>
        <taxon>Bacteria</taxon>
        <taxon>Pseudomonadati</taxon>
        <taxon>Pseudomonadota</taxon>
        <taxon>Gammaproteobacteria</taxon>
        <taxon>Pseudomonadales</taxon>
        <taxon>Marinobacteraceae</taxon>
        <taxon>Marinobacter</taxon>
    </lineage>
</organism>
<gene>
    <name evidence="11" type="ORF">DET50_10868</name>
</gene>
<dbReference type="InterPro" id="IPR000014">
    <property type="entry name" value="PAS"/>
</dbReference>
<keyword evidence="4" id="KW-0808">Transferase</keyword>
<feature type="transmembrane region" description="Helical" evidence="6">
    <location>
        <begin position="12"/>
        <end position="37"/>
    </location>
</feature>
<sequence>MLPTPNEFRLQAILLILFGCSVLTGLISFAVEAMPFLAVPERLTLSPEGAPAIILIGFAVLALTFPGRFWRMLAGGLVSIFGLYGLIRWLLSLWSGVGLHPVSVSYVLDLLPPLALLLMAGVSFLGVRSARGSLFGFITGCTSVGIGAIVLVSHLYEGLDAEANGLGAGFSMIGGLYCIAFGAVLVLLSEQKASRRFSVHCKGASIGLLAVTGTFVLFLLASWTINMQRHQEARTILQHYQEILEHGVDEHVRLIDRLAGRWAAADNDVPDETRRREVSRYYPDKPALDALMVVRGEGQPLWRSARSPGDLLWLMDQVVKPDVLSWLRRAREQNIANSWFFPDSSDPFKVLSLVATNRAAGEFLAVFDIREMLAYEVPNSNHEFDLALKPVGPALGKSDPSLNTGLSEIRETTVVELDPGASVLLTAKAGPPALFSLRFLFPMTVLLFGLWMSYLLIVGRNLLGAYKDQAKVLGKAEQEFRSLFSRSPDTIIAFDKQGYYRALNSVAKTLVGLDDSDVGVTHYQTVLRAAVITEDDKRRFETAFSNAVAGHTQSFEIGFVSPGSSDIRNYECDFLPIVVDDAVTGAYFIAKDITEKLQSQENQRILKRSLESTDNGVVIVDHRAESLPVVYVNPAFCRMTGYSEAEVIGAPARLLTGPETEEADIRRIRRAVKAGRCISLTMKSYRRDGTPFWNQLSVTPVRDPGGEITHYTAIMRDISDKKEQEQRLAYQATHDVLTGLGNRALFEDHLKHDVSLAKRSGQVLAVLFIDLDEFKPINDTLGHKVGDELLISVARKLETVIRPTDTLVRFGGDEFVLLLPDVESVRGAENVAERVLEELSKPHVIGSHELFISASIGISVLSDDLDQPEKLLQHADMAMYKAKQQGRDTYELFSPDLDNKLSRRVALRNELQEAIQSGQLVLHYQPQVDLFGYLCGLEALVRWKHPERGFISPADFIPMAEETGQIVQLGKWVTTQACRDAKRLQEMGLLRGRMAVNLSPLQFHRRSFLSSVRSILAKTGLRAEYLELELTEGILMRDTDGAVDILNALAGMGIATAIDDFGTGYSCFAYLRNLPVDKIKIDRSFVDRVTTNDKDAAVCKGVITLARELDLKVIAEGVETEEQVRFLSGNGCEAFQGYYFARPMAFDDLVEWSSQGVTTEI</sequence>
<dbReference type="PROSITE" id="PS50887">
    <property type="entry name" value="GGDEF"/>
    <property type="match status" value="1"/>
</dbReference>